<comment type="caution">
    <text evidence="1">The sequence shown here is derived from an EMBL/GenBank/DDBJ whole genome shotgun (WGS) entry which is preliminary data.</text>
</comment>
<evidence type="ECO:0000313" key="2">
    <source>
        <dbReference type="Proteomes" id="UP000191612"/>
    </source>
</evidence>
<dbReference type="EMBL" id="MDYO01000062">
    <property type="protein sequence ID" value="OQD90061.1"/>
    <property type="molecule type" value="Genomic_DNA"/>
</dbReference>
<gene>
    <name evidence="1" type="ORF">PENSOL_c062G10752</name>
</gene>
<dbReference type="Proteomes" id="UP000191612">
    <property type="component" value="Unassembled WGS sequence"/>
</dbReference>
<dbReference type="AlphaFoldDB" id="A0A1V6QLI2"/>
<dbReference type="STRING" id="60172.A0A1V6QLI2"/>
<reference evidence="2" key="1">
    <citation type="journal article" date="2017" name="Nat. Microbiol.">
        <title>Global analysis of biosynthetic gene clusters reveals vast potential of secondary metabolite production in Penicillium species.</title>
        <authorList>
            <person name="Nielsen J.C."/>
            <person name="Grijseels S."/>
            <person name="Prigent S."/>
            <person name="Ji B."/>
            <person name="Dainat J."/>
            <person name="Nielsen K.F."/>
            <person name="Frisvad J.C."/>
            <person name="Workman M."/>
            <person name="Nielsen J."/>
        </authorList>
    </citation>
    <scope>NUCLEOTIDE SEQUENCE [LARGE SCALE GENOMIC DNA]</scope>
    <source>
        <strain evidence="2">IBT 29525</strain>
    </source>
</reference>
<keyword evidence="2" id="KW-1185">Reference proteome</keyword>
<evidence type="ECO:0000313" key="1">
    <source>
        <dbReference type="EMBL" id="OQD90061.1"/>
    </source>
</evidence>
<accession>A0A1V6QLI2</accession>
<name>A0A1V6QLI2_9EURO</name>
<sequence>MEYEMWSDFPPERDPYIHAEDVENMINSHIRVGRYGPHEWFTLADLLNDEQERWDPHRRENDPLTYKRVEDPKPWQVVNHYRYTSRPLKPHSIMSCLAQLWPDTSQGLTTHELRAIVNMILLRVNHKPFRRCHIHPILVLSFMGDYQGRIIQASYDGKGLILQYSQLWSFEDIKKAPVELFVRYHLSKPVGGVRTLSL</sequence>
<proteinExistence type="predicted"/>
<protein>
    <submittedName>
        <fullName evidence="1">Uncharacterized protein</fullName>
    </submittedName>
</protein>
<organism evidence="1 2">
    <name type="scientific">Penicillium solitum</name>
    <dbReference type="NCBI Taxonomy" id="60172"/>
    <lineage>
        <taxon>Eukaryota</taxon>
        <taxon>Fungi</taxon>
        <taxon>Dikarya</taxon>
        <taxon>Ascomycota</taxon>
        <taxon>Pezizomycotina</taxon>
        <taxon>Eurotiomycetes</taxon>
        <taxon>Eurotiomycetidae</taxon>
        <taxon>Eurotiales</taxon>
        <taxon>Aspergillaceae</taxon>
        <taxon>Penicillium</taxon>
    </lineage>
</organism>